<keyword evidence="1" id="KW-0812">Transmembrane</keyword>
<accession>A0ABQ2KIL3</accession>
<keyword evidence="1" id="KW-0472">Membrane</keyword>
<keyword evidence="3" id="KW-1185">Reference proteome</keyword>
<evidence type="ECO:0000313" key="2">
    <source>
        <dbReference type="EMBL" id="GGN83094.1"/>
    </source>
</evidence>
<comment type="caution">
    <text evidence="2">The sequence shown here is derived from an EMBL/GenBank/DDBJ whole genome shotgun (WGS) entry which is preliminary data.</text>
</comment>
<feature type="transmembrane region" description="Helical" evidence="1">
    <location>
        <begin position="210"/>
        <end position="228"/>
    </location>
</feature>
<protein>
    <recommendedName>
        <fullName evidence="4">DUF4239 domain-containing protein</fullName>
    </recommendedName>
</protein>
<feature type="transmembrane region" description="Helical" evidence="1">
    <location>
        <begin position="44"/>
        <end position="65"/>
    </location>
</feature>
<dbReference type="Pfam" id="PF14023">
    <property type="entry name" value="Bestrophin-like"/>
    <property type="match status" value="1"/>
</dbReference>
<evidence type="ECO:0008006" key="4">
    <source>
        <dbReference type="Google" id="ProtNLM"/>
    </source>
</evidence>
<evidence type="ECO:0000256" key="1">
    <source>
        <dbReference type="SAM" id="Phobius"/>
    </source>
</evidence>
<gene>
    <name evidence="2" type="ORF">GCM10011610_35200</name>
</gene>
<evidence type="ECO:0000313" key="3">
    <source>
        <dbReference type="Proteomes" id="UP000658127"/>
    </source>
</evidence>
<name>A0ABQ2KIL3_9NOCA</name>
<feature type="transmembrane region" description="Helical" evidence="1">
    <location>
        <begin position="181"/>
        <end position="204"/>
    </location>
</feature>
<proteinExistence type="predicted"/>
<dbReference type="Proteomes" id="UP000658127">
    <property type="component" value="Unassembled WGS sequence"/>
</dbReference>
<sequence>MLGILLQLAVLAVFVGVAVGIFVLGDRVRPVSWRHDDDSGAGSMMLDMVNMFFAAIVAFVVVILWQQFDTSYAHTVSEAKALVSVYESANGMPEPDREEIQTLVAAYTRQVIDEEWQVMDEQRRLSPATQATLDDLREVVSSVPTDTSDAKAAQDETATAVAAITEARFDRGLDAGYRLPGFLYIALWFATAMLLFGTVFSGVVVTKRSILMTGLFGLVIGAVIVAVYQLDRPFAGGNHVAKDAYELALARFQHLAAEPSSGGDIPR</sequence>
<reference evidence="3" key="1">
    <citation type="journal article" date="2019" name="Int. J. Syst. Evol. Microbiol.">
        <title>The Global Catalogue of Microorganisms (GCM) 10K type strain sequencing project: providing services to taxonomists for standard genome sequencing and annotation.</title>
        <authorList>
            <consortium name="The Broad Institute Genomics Platform"/>
            <consortium name="The Broad Institute Genome Sequencing Center for Infectious Disease"/>
            <person name="Wu L."/>
            <person name="Ma J."/>
        </authorList>
    </citation>
    <scope>NUCLEOTIDE SEQUENCE [LARGE SCALE GENOMIC DNA]</scope>
    <source>
        <strain evidence="3">CGMCC 4.7329</strain>
    </source>
</reference>
<organism evidence="2 3">
    <name type="scientific">Nocardia rhizosphaerihabitans</name>
    <dbReference type="NCBI Taxonomy" id="1691570"/>
    <lineage>
        <taxon>Bacteria</taxon>
        <taxon>Bacillati</taxon>
        <taxon>Actinomycetota</taxon>
        <taxon>Actinomycetes</taxon>
        <taxon>Mycobacteriales</taxon>
        <taxon>Nocardiaceae</taxon>
        <taxon>Nocardia</taxon>
    </lineage>
</organism>
<dbReference type="EMBL" id="BMNE01000003">
    <property type="protein sequence ID" value="GGN83094.1"/>
    <property type="molecule type" value="Genomic_DNA"/>
</dbReference>
<dbReference type="InterPro" id="IPR025333">
    <property type="entry name" value="DUF4239"/>
</dbReference>
<keyword evidence="1" id="KW-1133">Transmembrane helix</keyword>